<dbReference type="Proteomes" id="UP001202248">
    <property type="component" value="Unassembled WGS sequence"/>
</dbReference>
<proteinExistence type="predicted"/>
<evidence type="ECO:0000313" key="2">
    <source>
        <dbReference type="EMBL" id="MCH5598294.1"/>
    </source>
</evidence>
<reference evidence="2 3" key="1">
    <citation type="submission" date="2022-02" db="EMBL/GenBank/DDBJ databases">
        <authorList>
            <person name="Min J."/>
        </authorList>
    </citation>
    <scope>NUCLEOTIDE SEQUENCE [LARGE SCALE GENOMIC DNA]</scope>
    <source>
        <strain evidence="2 3">GR10-1</strain>
    </source>
</reference>
<keyword evidence="1" id="KW-0732">Signal</keyword>
<dbReference type="EMBL" id="JAKWBL010000001">
    <property type="protein sequence ID" value="MCH5598294.1"/>
    <property type="molecule type" value="Genomic_DNA"/>
</dbReference>
<comment type="caution">
    <text evidence="2">The sequence shown here is derived from an EMBL/GenBank/DDBJ whole genome shotgun (WGS) entry which is preliminary data.</text>
</comment>
<evidence type="ECO:0000313" key="3">
    <source>
        <dbReference type="Proteomes" id="UP001202248"/>
    </source>
</evidence>
<protein>
    <submittedName>
        <fullName evidence="2">Uncharacterized protein</fullName>
    </submittedName>
</protein>
<accession>A0ABS9SJD1</accession>
<dbReference type="RefSeq" id="WP_240828169.1">
    <property type="nucleotide sequence ID" value="NZ_JAKWBL010000001.1"/>
</dbReference>
<organism evidence="2 3">
    <name type="scientific">Niabella ginsengisoli</name>
    <dbReference type="NCBI Taxonomy" id="522298"/>
    <lineage>
        <taxon>Bacteria</taxon>
        <taxon>Pseudomonadati</taxon>
        <taxon>Bacteroidota</taxon>
        <taxon>Chitinophagia</taxon>
        <taxon>Chitinophagales</taxon>
        <taxon>Chitinophagaceae</taxon>
        <taxon>Niabella</taxon>
    </lineage>
</organism>
<feature type="chain" id="PRO_5047135158" evidence="1">
    <location>
        <begin position="21"/>
        <end position="93"/>
    </location>
</feature>
<gene>
    <name evidence="2" type="ORF">MKP09_10415</name>
</gene>
<keyword evidence="3" id="KW-1185">Reference proteome</keyword>
<name>A0ABS9SJD1_9BACT</name>
<feature type="signal peptide" evidence="1">
    <location>
        <begin position="1"/>
        <end position="20"/>
    </location>
</feature>
<evidence type="ECO:0000256" key="1">
    <source>
        <dbReference type="SAM" id="SignalP"/>
    </source>
</evidence>
<sequence>MRKFFFIGYSFLCFSGSLLAQQAGSINMQQLVRDNFTFADSQYRYMMTLTPRDRMPQSYDEKRKNLFLTNARGGVRDFTPAHYGIFMSKLEIQ</sequence>